<dbReference type="Pfam" id="PF02321">
    <property type="entry name" value="OEP"/>
    <property type="match status" value="2"/>
</dbReference>
<evidence type="ECO:0000256" key="2">
    <source>
        <dbReference type="RuleBase" id="RU362097"/>
    </source>
</evidence>
<sequence>MPRLPRFSLLAGSAMMLSACASIGQPTDRSLDAIGLTATQNFALAPDVAQQDRSQIDALLPSGDPGFERLREASLADAPTLAAALARIDLARAQAARANANRKPNISGDASVTRQRINTATFGGNLPPGVDVDRYITTYGANILASWDPDIFGQLRASERAAIIRIDAAEADAQGVRQSLTAAIGANVIDWRTLLARKATLESDRTAAKGLLDVTQTRSKAGISPGLDAVQAETLLAQAEAQLAPLDAERARIIGSLVTLTGQPTDTVIAALAEVRPAFDPASDFVTTPATMLRARPDIAAAEARLKAADADVAAAAAQRFPKLTLSGALGLISLALGDLFTNDAIVGTLGAGIAGPIFDFGRIEAEIDASKAGSKEAFANYRGAVFTALGDAEAAYGQVDAARREVLLLEQQEALEKDSVNLSSIRYRRGLSDFRAVLNAQRQLNAVRSSTDLARGRLHRARIALWLALGGSS</sequence>
<gene>
    <name evidence="3" type="ORF">GCM10009096_17170</name>
</gene>
<dbReference type="InterPro" id="IPR003423">
    <property type="entry name" value="OMP_efflux"/>
</dbReference>
<name>A0ABP3KBX4_9SPHN</name>
<dbReference type="Gene3D" id="1.20.1600.10">
    <property type="entry name" value="Outer membrane efflux proteins (OEP)"/>
    <property type="match status" value="1"/>
</dbReference>
<dbReference type="SUPFAM" id="SSF56954">
    <property type="entry name" value="Outer membrane efflux proteins (OEP)"/>
    <property type="match status" value="1"/>
</dbReference>
<proteinExistence type="inferred from homology"/>
<keyword evidence="2" id="KW-0564">Palmitate</keyword>
<evidence type="ECO:0000313" key="4">
    <source>
        <dbReference type="Proteomes" id="UP001500713"/>
    </source>
</evidence>
<dbReference type="NCBIfam" id="TIGR01845">
    <property type="entry name" value="outer_NodT"/>
    <property type="match status" value="1"/>
</dbReference>
<keyword evidence="4" id="KW-1185">Reference proteome</keyword>
<accession>A0ABP3KBX4</accession>
<evidence type="ECO:0000256" key="1">
    <source>
        <dbReference type="ARBA" id="ARBA00007613"/>
    </source>
</evidence>
<feature type="signal peptide" evidence="2">
    <location>
        <begin position="1"/>
        <end position="21"/>
    </location>
</feature>
<dbReference type="Gene3D" id="2.20.200.10">
    <property type="entry name" value="Outer membrane efflux proteins (OEP)"/>
    <property type="match status" value="1"/>
</dbReference>
<organism evidence="3 4">
    <name type="scientific">Parasphingorhabdus litoris</name>
    <dbReference type="NCBI Taxonomy" id="394733"/>
    <lineage>
        <taxon>Bacteria</taxon>
        <taxon>Pseudomonadati</taxon>
        <taxon>Pseudomonadota</taxon>
        <taxon>Alphaproteobacteria</taxon>
        <taxon>Sphingomonadales</taxon>
        <taxon>Sphingomonadaceae</taxon>
        <taxon>Parasphingorhabdus</taxon>
    </lineage>
</organism>
<dbReference type="PANTHER" id="PTHR30203">
    <property type="entry name" value="OUTER MEMBRANE CATION EFFLUX PROTEIN"/>
    <property type="match status" value="1"/>
</dbReference>
<keyword evidence="2" id="KW-0449">Lipoprotein</keyword>
<reference evidence="4" key="1">
    <citation type="journal article" date="2019" name="Int. J. Syst. Evol. Microbiol.">
        <title>The Global Catalogue of Microorganisms (GCM) 10K type strain sequencing project: providing services to taxonomists for standard genome sequencing and annotation.</title>
        <authorList>
            <consortium name="The Broad Institute Genomics Platform"/>
            <consortium name="The Broad Institute Genome Sequencing Center for Infectious Disease"/>
            <person name="Wu L."/>
            <person name="Ma J."/>
        </authorList>
    </citation>
    <scope>NUCLEOTIDE SEQUENCE [LARGE SCALE GENOMIC DNA]</scope>
    <source>
        <strain evidence="4">JCM 14162</strain>
    </source>
</reference>
<keyword evidence="2" id="KW-1134">Transmembrane beta strand</keyword>
<feature type="chain" id="PRO_5044949712" evidence="2">
    <location>
        <begin position="22"/>
        <end position="474"/>
    </location>
</feature>
<keyword evidence="2" id="KW-0732">Signal</keyword>
<dbReference type="PANTHER" id="PTHR30203:SF25">
    <property type="entry name" value="OUTER MEMBRANE PROTEIN-RELATED"/>
    <property type="match status" value="1"/>
</dbReference>
<comment type="caution">
    <text evidence="3">The sequence shown here is derived from an EMBL/GenBank/DDBJ whole genome shotgun (WGS) entry which is preliminary data.</text>
</comment>
<dbReference type="EMBL" id="BAAAEM010000002">
    <property type="protein sequence ID" value="GAA0476004.1"/>
    <property type="molecule type" value="Genomic_DNA"/>
</dbReference>
<dbReference type="Proteomes" id="UP001500713">
    <property type="component" value="Unassembled WGS sequence"/>
</dbReference>
<dbReference type="RefSeq" id="WP_229954943.1">
    <property type="nucleotide sequence ID" value="NZ_BAAAEM010000002.1"/>
</dbReference>
<dbReference type="InterPro" id="IPR010131">
    <property type="entry name" value="MdtP/NodT-like"/>
</dbReference>
<keyword evidence="2" id="KW-0472">Membrane</keyword>
<protein>
    <submittedName>
        <fullName evidence="3">TolC family protein</fullName>
    </submittedName>
</protein>
<keyword evidence="2" id="KW-0812">Transmembrane</keyword>
<comment type="subcellular location">
    <subcellularLocation>
        <location evidence="2">Cell membrane</location>
        <topology evidence="2">Lipid-anchor</topology>
    </subcellularLocation>
</comment>
<comment type="similarity">
    <text evidence="1 2">Belongs to the outer membrane factor (OMF) (TC 1.B.17) family.</text>
</comment>
<dbReference type="PROSITE" id="PS51257">
    <property type="entry name" value="PROKAR_LIPOPROTEIN"/>
    <property type="match status" value="1"/>
</dbReference>
<evidence type="ECO:0000313" key="3">
    <source>
        <dbReference type="EMBL" id="GAA0476004.1"/>
    </source>
</evidence>